<dbReference type="STRING" id="78410.A0A0N8H595"/>
<dbReference type="AlphaFoldDB" id="A0A0N8H595"/>
<dbReference type="OrthoDB" id="4703408at2759"/>
<comment type="caution">
    <text evidence="1">The sequence shown here is derived from an EMBL/GenBank/DDBJ whole genome shotgun (WGS) entry which is preliminary data.</text>
</comment>
<accession>A0A0N8H595</accession>
<name>A0A0N8H595_9HYPO</name>
<dbReference type="EMBL" id="LKCW01000246">
    <property type="protein sequence ID" value="KPM35548.1"/>
    <property type="molecule type" value="Genomic_DNA"/>
</dbReference>
<dbReference type="Proteomes" id="UP000050424">
    <property type="component" value="Unassembled WGS sequence"/>
</dbReference>
<sequence>MCYKIVSHSLVCDVRSLLSDGREVFVDTFRDPLECDCKVQREMKSWFRCDKHKCCMVSAKMIRCPPQDECNLTIYLQRYEQASFQRKKVWMEAQNVDEYMFPKGLPVLHYVTEDFEEAVNATLSLGKTIWDAGVTLVEAYEGVKKVRREHKHRHPWCPKYLKEWQCGDVRDMVVAGAVMFAYMLLLVKHIDLFQARLMCFQFDWKKETDMVEVLRLIIYDTAKALEELPPMSALDELLTNMRFELRSEGPLEVQA</sequence>
<evidence type="ECO:0000313" key="2">
    <source>
        <dbReference type="Proteomes" id="UP000050424"/>
    </source>
</evidence>
<proteinExistence type="predicted"/>
<organism evidence="1 2">
    <name type="scientific">Neonectria ditissima</name>
    <dbReference type="NCBI Taxonomy" id="78410"/>
    <lineage>
        <taxon>Eukaryota</taxon>
        <taxon>Fungi</taxon>
        <taxon>Dikarya</taxon>
        <taxon>Ascomycota</taxon>
        <taxon>Pezizomycotina</taxon>
        <taxon>Sordariomycetes</taxon>
        <taxon>Hypocreomycetidae</taxon>
        <taxon>Hypocreales</taxon>
        <taxon>Nectriaceae</taxon>
        <taxon>Neonectria</taxon>
    </lineage>
</organism>
<keyword evidence="2" id="KW-1185">Reference proteome</keyword>
<protein>
    <submittedName>
        <fullName evidence="1">Uncharacterized protein</fullName>
    </submittedName>
</protein>
<gene>
    <name evidence="1" type="ORF">AK830_g11011</name>
</gene>
<reference evidence="1 2" key="1">
    <citation type="submission" date="2015-09" db="EMBL/GenBank/DDBJ databases">
        <title>Draft genome of a European isolate of the apple canker pathogen Neonectria ditissima.</title>
        <authorList>
            <person name="Gomez-Cortecero A."/>
            <person name="Harrison R.J."/>
            <person name="Armitage A.D."/>
        </authorList>
    </citation>
    <scope>NUCLEOTIDE SEQUENCE [LARGE SCALE GENOMIC DNA]</scope>
    <source>
        <strain evidence="1 2">R09/05</strain>
    </source>
</reference>
<evidence type="ECO:0000313" key="1">
    <source>
        <dbReference type="EMBL" id="KPM35548.1"/>
    </source>
</evidence>